<reference evidence="1" key="2">
    <citation type="submission" date="2020-10" db="EMBL/GenBank/DDBJ databases">
        <title>Enrichment of novel Verrucomicrobia, Bacteroidetes and Krumholzibacteria in an oxygen-limited, methane- and iron-fed bioreactor inoculated with Bothnian Sea sediments.</title>
        <authorList>
            <person name="Martins P.D."/>
            <person name="de Jong A."/>
            <person name="Lenstra W.K."/>
            <person name="van Helmond N.A.G.M."/>
            <person name="Slomp C.P."/>
            <person name="Jetten M.S.M."/>
            <person name="Welte C.U."/>
            <person name="Rasigraf O."/>
        </authorList>
    </citation>
    <scope>NUCLEOTIDE SEQUENCE</scope>
    <source>
        <strain evidence="1">MAG47</strain>
    </source>
</reference>
<comment type="caution">
    <text evidence="1">The sequence shown here is derived from an EMBL/GenBank/DDBJ whole genome shotgun (WGS) entry which is preliminary data.</text>
</comment>
<dbReference type="SUPFAM" id="SSF47413">
    <property type="entry name" value="lambda repressor-like DNA-binding domains"/>
    <property type="match status" value="1"/>
</dbReference>
<sequence length="85" mass="9744">MNSPIRTPIPVDEQEQNRCLHNLYVRALRSEHGIPMTKVASKLNISVKTIEDRISGELLVRNETLFALQFLRAALDGGERWEDIE</sequence>
<name>A0A8I0N8Q2_BRUAN</name>
<accession>A0A8I0N8Q2</accession>
<dbReference type="InterPro" id="IPR010982">
    <property type="entry name" value="Lambda_DNA-bd_dom_sf"/>
</dbReference>
<dbReference type="Proteomes" id="UP000642265">
    <property type="component" value="Unassembled WGS sequence"/>
</dbReference>
<protein>
    <submittedName>
        <fullName evidence="1">Helix-turn-helix transcriptional regulator</fullName>
    </submittedName>
</protein>
<dbReference type="GO" id="GO:0003677">
    <property type="term" value="F:DNA binding"/>
    <property type="evidence" value="ECO:0007669"/>
    <property type="project" value="InterPro"/>
</dbReference>
<dbReference type="EMBL" id="JACZKO010000063">
    <property type="protein sequence ID" value="MBE0563628.1"/>
    <property type="molecule type" value="Genomic_DNA"/>
</dbReference>
<evidence type="ECO:0000313" key="2">
    <source>
        <dbReference type="Proteomes" id="UP000642265"/>
    </source>
</evidence>
<proteinExistence type="predicted"/>
<reference evidence="1" key="1">
    <citation type="submission" date="2020-09" db="EMBL/GenBank/DDBJ databases">
        <authorList>
            <person name="Dalcin Martins P."/>
        </authorList>
    </citation>
    <scope>NUCLEOTIDE SEQUENCE</scope>
    <source>
        <strain evidence="1">MAG47</strain>
    </source>
</reference>
<dbReference type="AlphaFoldDB" id="A0A8I0N8Q2"/>
<evidence type="ECO:0000313" key="1">
    <source>
        <dbReference type="EMBL" id="MBE0563628.1"/>
    </source>
</evidence>
<organism evidence="1 2">
    <name type="scientific">Brucella anthropi</name>
    <name type="common">Ochrobactrum anthropi</name>
    <dbReference type="NCBI Taxonomy" id="529"/>
    <lineage>
        <taxon>Bacteria</taxon>
        <taxon>Pseudomonadati</taxon>
        <taxon>Pseudomonadota</taxon>
        <taxon>Alphaproteobacteria</taxon>
        <taxon>Hyphomicrobiales</taxon>
        <taxon>Brucellaceae</taxon>
        <taxon>Brucella/Ochrobactrum group</taxon>
        <taxon>Brucella</taxon>
    </lineage>
</organism>
<gene>
    <name evidence="1" type="ORF">IH622_22810</name>
</gene>